<reference evidence="1" key="1">
    <citation type="submission" date="2021-01" db="UniProtKB">
        <authorList>
            <consortium name="EnsemblPlants"/>
        </authorList>
    </citation>
    <scope>IDENTIFICATION</scope>
</reference>
<dbReference type="EnsemblPlants" id="Kaladp0393s0004.1.v1.1">
    <property type="protein sequence ID" value="Kaladp0393s0004.1.v1.1.CDS.1"/>
    <property type="gene ID" value="Kaladp0393s0004.v1.1"/>
</dbReference>
<name>A0A7N0V8R1_KALFE</name>
<organism evidence="1 2">
    <name type="scientific">Kalanchoe fedtschenkoi</name>
    <name type="common">Lavender scallops</name>
    <name type="synonym">South American air plant</name>
    <dbReference type="NCBI Taxonomy" id="63787"/>
    <lineage>
        <taxon>Eukaryota</taxon>
        <taxon>Viridiplantae</taxon>
        <taxon>Streptophyta</taxon>
        <taxon>Embryophyta</taxon>
        <taxon>Tracheophyta</taxon>
        <taxon>Spermatophyta</taxon>
        <taxon>Magnoliopsida</taxon>
        <taxon>eudicotyledons</taxon>
        <taxon>Gunneridae</taxon>
        <taxon>Pentapetalae</taxon>
        <taxon>Saxifragales</taxon>
        <taxon>Crassulaceae</taxon>
        <taxon>Kalanchoe</taxon>
    </lineage>
</organism>
<keyword evidence="2" id="KW-1185">Reference proteome</keyword>
<accession>A0A7N0V8R1</accession>
<protein>
    <submittedName>
        <fullName evidence="1">Uncharacterized protein</fullName>
    </submittedName>
</protein>
<proteinExistence type="predicted"/>
<evidence type="ECO:0000313" key="1">
    <source>
        <dbReference type="EnsemblPlants" id="Kaladp0393s0004.1.v1.1.CDS.1"/>
    </source>
</evidence>
<evidence type="ECO:0000313" key="2">
    <source>
        <dbReference type="Proteomes" id="UP000594263"/>
    </source>
</evidence>
<dbReference type="Proteomes" id="UP000594263">
    <property type="component" value="Unplaced"/>
</dbReference>
<dbReference type="Gramene" id="Kaladp0393s0004.1.v1.1">
    <property type="protein sequence ID" value="Kaladp0393s0004.1.v1.1.CDS.1"/>
    <property type="gene ID" value="Kaladp0393s0004.v1.1"/>
</dbReference>
<dbReference type="AlphaFoldDB" id="A0A7N0V8R1"/>
<sequence>MFFRLRLFITNSLANYRTFYSGLCETQWVDNHVSWGGFVLQINGTQDYIVGAIQKWILIFPLWISFNHQLSCIWFDRVNQDVSYLSLDLMTPSGS</sequence>